<dbReference type="RefSeq" id="WP_315949045.1">
    <property type="nucleotide sequence ID" value="NZ_JAWCUD010000001.1"/>
</dbReference>
<gene>
    <name evidence="3" type="ORF">RQP52_01490</name>
</gene>
<dbReference type="Pfam" id="PF00963">
    <property type="entry name" value="Cohesin"/>
    <property type="match status" value="1"/>
</dbReference>
<dbReference type="EMBL" id="JAWCUD010000001">
    <property type="protein sequence ID" value="MDU0199739.1"/>
    <property type="molecule type" value="Genomic_DNA"/>
</dbReference>
<reference evidence="3 4" key="1">
    <citation type="submission" date="2023-10" db="EMBL/GenBank/DDBJ databases">
        <title>Paenibacillus strain PFR10 Genome sequencing and assembly.</title>
        <authorList>
            <person name="Kim I."/>
        </authorList>
    </citation>
    <scope>NUCLEOTIDE SEQUENCE [LARGE SCALE GENOMIC DNA]</scope>
    <source>
        <strain evidence="3 4">PFR10</strain>
    </source>
</reference>
<dbReference type="CDD" id="cd08547">
    <property type="entry name" value="Type_II_cohesin"/>
    <property type="match status" value="1"/>
</dbReference>
<feature type="signal peptide" evidence="1">
    <location>
        <begin position="1"/>
        <end position="26"/>
    </location>
</feature>
<dbReference type="InterPro" id="IPR051465">
    <property type="entry name" value="Cell_Envelope_Struct_Comp"/>
</dbReference>
<dbReference type="Pfam" id="PF00395">
    <property type="entry name" value="SLH"/>
    <property type="match status" value="3"/>
</dbReference>
<feature type="chain" id="PRO_5045882769" evidence="1">
    <location>
        <begin position="27"/>
        <end position="348"/>
    </location>
</feature>
<sequence>MLKKRGLIYALCLLLCISFNPVQAIAAESPSYSLSLTSNQTQVGSQVRVVVKGTHVTDLFGYEIRLSYDTKHLRFIKGTSPMNGFSVPAIVKEGQVIFAHTKVGKLPGDSGDVELASFTFENLSEGPAEIKLVQVKEVTSAMQSATVTSDSKLAMDITPKLGNVITFSDMANHWAQKAVERAASLGFVNGYDDGTFQPDGKVTRAEFTAMLVRAISLTSKDAQNMQFSDIDNIPQWAKAYIFEAASAGVVTGYEDHSFGADRLISRAEMAVMVSRAIGLETNSDEAISFADEDQIPAWALQEIKASRKAGLIQGRDNNYFVPDDQATRAEAAVLILAAYDKFQSANER</sequence>
<keyword evidence="4" id="KW-1185">Reference proteome</keyword>
<comment type="caution">
    <text evidence="3">The sequence shown here is derived from an EMBL/GenBank/DDBJ whole genome shotgun (WGS) entry which is preliminary data.</text>
</comment>
<keyword evidence="1" id="KW-0732">Signal</keyword>
<dbReference type="Gene3D" id="2.60.40.680">
    <property type="match status" value="1"/>
</dbReference>
<name>A0ABU3R642_9BACL</name>
<protein>
    <submittedName>
        <fullName evidence="3">S-layer homology domain-containing protein</fullName>
    </submittedName>
</protein>
<evidence type="ECO:0000313" key="3">
    <source>
        <dbReference type="EMBL" id="MDU0199739.1"/>
    </source>
</evidence>
<dbReference type="PANTHER" id="PTHR43308:SF5">
    <property type="entry name" value="S-LAYER PROTEIN _ PEPTIDOGLYCAN ENDO-BETA-N-ACETYLGLUCOSAMINIDASE"/>
    <property type="match status" value="1"/>
</dbReference>
<dbReference type="PROSITE" id="PS51272">
    <property type="entry name" value="SLH"/>
    <property type="match status" value="3"/>
</dbReference>
<feature type="domain" description="SLH" evidence="2">
    <location>
        <begin position="162"/>
        <end position="225"/>
    </location>
</feature>
<dbReference type="InterPro" id="IPR008965">
    <property type="entry name" value="CBM2/CBM3_carb-bd_dom_sf"/>
</dbReference>
<accession>A0ABU3R642</accession>
<organism evidence="3 4">
    <name type="scientific">Paenibacillus violae</name>
    <dbReference type="NCBI Taxonomy" id="3077234"/>
    <lineage>
        <taxon>Bacteria</taxon>
        <taxon>Bacillati</taxon>
        <taxon>Bacillota</taxon>
        <taxon>Bacilli</taxon>
        <taxon>Bacillales</taxon>
        <taxon>Paenibacillaceae</taxon>
        <taxon>Paenibacillus</taxon>
    </lineage>
</organism>
<dbReference type="Proteomes" id="UP001260980">
    <property type="component" value="Unassembled WGS sequence"/>
</dbReference>
<feature type="domain" description="SLH" evidence="2">
    <location>
        <begin position="286"/>
        <end position="348"/>
    </location>
</feature>
<dbReference type="PANTHER" id="PTHR43308">
    <property type="entry name" value="OUTER MEMBRANE PROTEIN ALPHA-RELATED"/>
    <property type="match status" value="1"/>
</dbReference>
<dbReference type="InterPro" id="IPR001119">
    <property type="entry name" value="SLH_dom"/>
</dbReference>
<evidence type="ECO:0000313" key="4">
    <source>
        <dbReference type="Proteomes" id="UP001260980"/>
    </source>
</evidence>
<dbReference type="SUPFAM" id="SSF49384">
    <property type="entry name" value="Carbohydrate-binding domain"/>
    <property type="match status" value="1"/>
</dbReference>
<evidence type="ECO:0000256" key="1">
    <source>
        <dbReference type="SAM" id="SignalP"/>
    </source>
</evidence>
<feature type="domain" description="SLH" evidence="2">
    <location>
        <begin position="227"/>
        <end position="285"/>
    </location>
</feature>
<proteinExistence type="predicted"/>
<evidence type="ECO:0000259" key="2">
    <source>
        <dbReference type="PROSITE" id="PS51272"/>
    </source>
</evidence>
<dbReference type="InterPro" id="IPR002102">
    <property type="entry name" value="Cohesin_dom"/>
</dbReference>